<dbReference type="GO" id="GO:0046872">
    <property type="term" value="F:metal ion binding"/>
    <property type="evidence" value="ECO:0007669"/>
    <property type="project" value="UniProtKB-KW"/>
</dbReference>
<keyword evidence="2" id="KW-0812">Transmembrane</keyword>
<dbReference type="PANTHER" id="PTHR46594">
    <property type="entry name" value="P-TYPE CATION-TRANSPORTING ATPASE"/>
    <property type="match status" value="1"/>
</dbReference>
<dbReference type="SUPFAM" id="SSF81665">
    <property type="entry name" value="Calcium ATPase, transmembrane domain M"/>
    <property type="match status" value="1"/>
</dbReference>
<dbReference type="PANTHER" id="PTHR46594:SF6">
    <property type="entry name" value="COPPER-TRANSPORTING ATPASE RAN1"/>
    <property type="match status" value="1"/>
</dbReference>
<dbReference type="EMBL" id="LXQA010040242">
    <property type="protein sequence ID" value="MCH99422.1"/>
    <property type="molecule type" value="Genomic_DNA"/>
</dbReference>
<sequence length="128" mass="13611">YIAGSIGAYPEEWLPENGTHFVFALMFSISVVVIACPCALGLATPTAVMVATGVGANNGVLIKGGDALERAQMVKSLGVVPVISPLSLPVLSKLIVVNSDRKLKLNKQRNFIRVRPIVLTTLTAERLL</sequence>
<organism evidence="3 4">
    <name type="scientific">Trifolium medium</name>
    <dbReference type="NCBI Taxonomy" id="97028"/>
    <lineage>
        <taxon>Eukaryota</taxon>
        <taxon>Viridiplantae</taxon>
        <taxon>Streptophyta</taxon>
        <taxon>Embryophyta</taxon>
        <taxon>Tracheophyta</taxon>
        <taxon>Spermatophyta</taxon>
        <taxon>Magnoliopsida</taxon>
        <taxon>eudicotyledons</taxon>
        <taxon>Gunneridae</taxon>
        <taxon>Pentapetalae</taxon>
        <taxon>rosids</taxon>
        <taxon>fabids</taxon>
        <taxon>Fabales</taxon>
        <taxon>Fabaceae</taxon>
        <taxon>Papilionoideae</taxon>
        <taxon>50 kb inversion clade</taxon>
        <taxon>NPAAA clade</taxon>
        <taxon>Hologalegina</taxon>
        <taxon>IRL clade</taxon>
        <taxon>Trifolieae</taxon>
        <taxon>Trifolium</taxon>
    </lineage>
</organism>
<evidence type="ECO:0000313" key="3">
    <source>
        <dbReference type="EMBL" id="MCH99422.1"/>
    </source>
</evidence>
<evidence type="ECO:0000313" key="4">
    <source>
        <dbReference type="Proteomes" id="UP000265520"/>
    </source>
</evidence>
<evidence type="ECO:0000256" key="1">
    <source>
        <dbReference type="ARBA" id="ARBA00022723"/>
    </source>
</evidence>
<comment type="caution">
    <text evidence="3">The sequence shown here is derived from an EMBL/GenBank/DDBJ whole genome shotgun (WGS) entry which is preliminary data.</text>
</comment>
<evidence type="ECO:0000256" key="2">
    <source>
        <dbReference type="SAM" id="Phobius"/>
    </source>
</evidence>
<keyword evidence="2" id="KW-0472">Membrane</keyword>
<feature type="transmembrane region" description="Helical" evidence="2">
    <location>
        <begin position="20"/>
        <end position="43"/>
    </location>
</feature>
<protein>
    <submittedName>
        <fullName evidence="3">Copper-transporting ATPase RAN1-like</fullName>
    </submittedName>
</protein>
<name>A0A392NI22_9FABA</name>
<dbReference type="AlphaFoldDB" id="A0A392NI22"/>
<keyword evidence="2" id="KW-1133">Transmembrane helix</keyword>
<dbReference type="InterPro" id="IPR023298">
    <property type="entry name" value="ATPase_P-typ_TM_dom_sf"/>
</dbReference>
<dbReference type="Gene3D" id="1.20.1110.10">
    <property type="entry name" value="Calcium-transporting ATPase, transmembrane domain"/>
    <property type="match status" value="1"/>
</dbReference>
<dbReference type="Proteomes" id="UP000265520">
    <property type="component" value="Unassembled WGS sequence"/>
</dbReference>
<keyword evidence="4" id="KW-1185">Reference proteome</keyword>
<accession>A0A392NI22</accession>
<feature type="non-terminal residue" evidence="3">
    <location>
        <position position="1"/>
    </location>
</feature>
<reference evidence="3 4" key="1">
    <citation type="journal article" date="2018" name="Front. Plant Sci.">
        <title>Red Clover (Trifolium pratense) and Zigzag Clover (T. medium) - A Picture of Genomic Similarities and Differences.</title>
        <authorList>
            <person name="Dluhosova J."/>
            <person name="Istvanek J."/>
            <person name="Nedelnik J."/>
            <person name="Repkova J."/>
        </authorList>
    </citation>
    <scope>NUCLEOTIDE SEQUENCE [LARGE SCALE GENOMIC DNA]</scope>
    <source>
        <strain evidence="4">cv. 10/8</strain>
        <tissue evidence="3">Leaf</tissue>
    </source>
</reference>
<keyword evidence="1" id="KW-0479">Metal-binding</keyword>
<proteinExistence type="predicted"/>